<accession>A0A4V2SAC0</accession>
<comment type="catalytic activity">
    <reaction evidence="6">
        <text>Hydrolysis of alkylated DNA, releasing 3-methyladenine.</text>
        <dbReference type="EC" id="3.2.2.20"/>
    </reaction>
</comment>
<dbReference type="GO" id="GO:0006284">
    <property type="term" value="P:base-excision repair"/>
    <property type="evidence" value="ECO:0007669"/>
    <property type="project" value="InterPro"/>
</dbReference>
<evidence type="ECO:0000256" key="2">
    <source>
        <dbReference type="ARBA" id="ARBA00022763"/>
    </source>
</evidence>
<organism evidence="11 12">
    <name type="scientific">Chromatocurvus halotolerans</name>
    <dbReference type="NCBI Taxonomy" id="1132028"/>
    <lineage>
        <taxon>Bacteria</taxon>
        <taxon>Pseudomonadati</taxon>
        <taxon>Pseudomonadota</taxon>
        <taxon>Gammaproteobacteria</taxon>
        <taxon>Cellvibrionales</taxon>
        <taxon>Halieaceae</taxon>
        <taxon>Chromatocurvus</taxon>
    </lineage>
</organism>
<keyword evidence="2" id="KW-0227">DNA damage</keyword>
<dbReference type="RefSeq" id="WP_117319565.1">
    <property type="nucleotide sequence ID" value="NZ_QQSW01000030.1"/>
</dbReference>
<keyword evidence="4 9" id="KW-0862">Zinc</keyword>
<feature type="binding site" evidence="9">
    <location>
        <position position="186"/>
    </location>
    <ligand>
        <name>Zn(2+)</name>
        <dbReference type="ChEBI" id="CHEBI:29105"/>
    </ligand>
</feature>
<dbReference type="Gene3D" id="1.10.340.30">
    <property type="entry name" value="Hypothetical protein, domain 2"/>
    <property type="match status" value="1"/>
</dbReference>
<sequence>MQQSQPEVIRCEWCGKDPDYVRYHDQEWGFPQRDSQRLFEFLILEGAQAGLSWITILRKREGYRAVFDDFNPESLAAWSDSQVENALRSPLIVRNRLKINSVRQNAQAVMALHASGTTLSDYLWRFVDDEPLVNHWRHVDEVPARTDLSTGISKDMKKRGFAFVGPTIIYAFMQATGMVNDHITGCFRHPDNRQGPSQSPIAGHPL</sequence>
<evidence type="ECO:0000313" key="11">
    <source>
        <dbReference type="EMBL" id="TCO71070.1"/>
    </source>
</evidence>
<feature type="region of interest" description="Disordered" evidence="10">
    <location>
        <begin position="187"/>
        <end position="206"/>
    </location>
</feature>
<keyword evidence="1 9" id="KW-0479">Metal-binding</keyword>
<protein>
    <recommendedName>
        <fullName evidence="8">DNA-3-methyladenine glycosylase I</fullName>
        <ecNumber evidence="8">3.2.2.20</ecNumber>
    </recommendedName>
</protein>
<comment type="caution">
    <text evidence="11">The sequence shown here is derived from an EMBL/GenBank/DDBJ whole genome shotgun (WGS) entry which is preliminary data.</text>
</comment>
<evidence type="ECO:0000256" key="8">
    <source>
        <dbReference type="ARBA" id="ARBA00066766"/>
    </source>
</evidence>
<evidence type="ECO:0000256" key="1">
    <source>
        <dbReference type="ARBA" id="ARBA00022723"/>
    </source>
</evidence>
<evidence type="ECO:0000256" key="4">
    <source>
        <dbReference type="ARBA" id="ARBA00022833"/>
    </source>
</evidence>
<dbReference type="PANTHER" id="PTHR30037:SF4">
    <property type="entry name" value="DNA-3-METHYLADENINE GLYCOSYLASE I"/>
    <property type="match status" value="1"/>
</dbReference>
<evidence type="ECO:0000256" key="9">
    <source>
        <dbReference type="PIRSR" id="PIRSR605019-1"/>
    </source>
</evidence>
<dbReference type="InterPro" id="IPR005019">
    <property type="entry name" value="Adenine_glyco"/>
</dbReference>
<dbReference type="FunFam" id="1.10.340.30:FF:000009">
    <property type="entry name" value="DNA-3-methyladenine glycosylase I"/>
    <property type="match status" value="1"/>
</dbReference>
<dbReference type="InterPro" id="IPR011257">
    <property type="entry name" value="DNA_glycosylase"/>
</dbReference>
<dbReference type="EC" id="3.2.2.20" evidence="8"/>
<evidence type="ECO:0000256" key="5">
    <source>
        <dbReference type="ARBA" id="ARBA00023204"/>
    </source>
</evidence>
<feature type="binding site" evidence="9">
    <location>
        <position position="11"/>
    </location>
    <ligand>
        <name>Zn(2+)</name>
        <dbReference type="ChEBI" id="CHEBI:29105"/>
    </ligand>
</feature>
<dbReference type="OrthoDB" id="9807664at2"/>
<evidence type="ECO:0000256" key="6">
    <source>
        <dbReference type="ARBA" id="ARBA00052558"/>
    </source>
</evidence>
<dbReference type="Proteomes" id="UP000294980">
    <property type="component" value="Unassembled WGS sequence"/>
</dbReference>
<feature type="binding site" evidence="9">
    <location>
        <position position="182"/>
    </location>
    <ligand>
        <name>Zn(2+)</name>
        <dbReference type="ChEBI" id="CHEBI:29105"/>
    </ligand>
</feature>
<proteinExistence type="predicted"/>
<evidence type="ECO:0000313" key="12">
    <source>
        <dbReference type="Proteomes" id="UP000294980"/>
    </source>
</evidence>
<dbReference type="SUPFAM" id="SSF48150">
    <property type="entry name" value="DNA-glycosylase"/>
    <property type="match status" value="1"/>
</dbReference>
<feature type="binding site" evidence="9">
    <location>
        <position position="24"/>
    </location>
    <ligand>
        <name>Zn(2+)</name>
        <dbReference type="ChEBI" id="CHEBI:29105"/>
    </ligand>
</feature>
<dbReference type="GO" id="GO:0046872">
    <property type="term" value="F:metal ion binding"/>
    <property type="evidence" value="ECO:0007669"/>
    <property type="project" value="UniProtKB-KW"/>
</dbReference>
<comment type="function">
    <text evidence="7">Hydrolysis of the deoxyribose N-glycosidic bond to excise 3-methyladenine from the damaged DNA polymer formed by alkylation lesions.</text>
</comment>
<dbReference type="GO" id="GO:0008725">
    <property type="term" value="F:DNA-3-methyladenine glycosylase activity"/>
    <property type="evidence" value="ECO:0007669"/>
    <property type="project" value="UniProtKB-EC"/>
</dbReference>
<evidence type="ECO:0000256" key="3">
    <source>
        <dbReference type="ARBA" id="ARBA00022801"/>
    </source>
</evidence>
<evidence type="ECO:0000256" key="7">
    <source>
        <dbReference type="ARBA" id="ARBA00057608"/>
    </source>
</evidence>
<dbReference type="EMBL" id="SLWX01000023">
    <property type="protein sequence ID" value="TCO71070.1"/>
    <property type="molecule type" value="Genomic_DNA"/>
</dbReference>
<name>A0A4V2SAC0_9GAMM</name>
<keyword evidence="5" id="KW-0234">DNA repair</keyword>
<dbReference type="PANTHER" id="PTHR30037">
    <property type="entry name" value="DNA-3-METHYLADENINE GLYCOSYLASE 1"/>
    <property type="match status" value="1"/>
</dbReference>
<evidence type="ECO:0000256" key="10">
    <source>
        <dbReference type="SAM" id="MobiDB-lite"/>
    </source>
</evidence>
<gene>
    <name evidence="11" type="ORF">EV688_1232</name>
</gene>
<keyword evidence="3" id="KW-0378">Hydrolase</keyword>
<keyword evidence="12" id="KW-1185">Reference proteome</keyword>
<dbReference type="Pfam" id="PF03352">
    <property type="entry name" value="Adenine_glyco"/>
    <property type="match status" value="1"/>
</dbReference>
<dbReference type="InterPro" id="IPR052891">
    <property type="entry name" value="DNA-3mA_glycosylase"/>
</dbReference>
<reference evidence="11 12" key="1">
    <citation type="submission" date="2019-03" db="EMBL/GenBank/DDBJ databases">
        <title>Genomic Encyclopedia of Type Strains, Phase IV (KMG-IV): sequencing the most valuable type-strain genomes for metagenomic binning, comparative biology and taxonomic classification.</title>
        <authorList>
            <person name="Goeker M."/>
        </authorList>
    </citation>
    <scope>NUCLEOTIDE SEQUENCE [LARGE SCALE GENOMIC DNA]</scope>
    <source>
        <strain evidence="11 12">DSM 23344</strain>
    </source>
</reference>
<dbReference type="AlphaFoldDB" id="A0A4V2SAC0"/>